<comment type="caution">
    <text evidence="5">The sequence shown here is derived from an EMBL/GenBank/DDBJ whole genome shotgun (WGS) entry which is preliminary data.</text>
</comment>
<evidence type="ECO:0000256" key="1">
    <source>
        <dbReference type="ARBA" id="ARBA00022630"/>
    </source>
</evidence>
<proteinExistence type="predicted"/>
<sequence length="268" mass="28459">MYEFKYHRPSTVRQAANLLIKNEDAKLIAGGHTLVPVMKQRLAAPPHIIDLSHIEGVDGIEMKGRSLVIGALAKHAAVASSPIVGEAIPALAELAGLIGDPAVRHKGTIGGSLANNDPTADYPAAVMALGAIITTNKRKLKPEEFFQGLFTTALEADEIITKVAFPVPKKAAYIKFRNQASRYALVGVFVARLPSGVRVTVTGAGSDGVFRVEEYEAALQKRFSPKALDGLTVPAEGLNSDLHGSAEYRAHLIGVLAKRAVEAANNRA</sequence>
<dbReference type="SUPFAM" id="SSF56176">
    <property type="entry name" value="FAD-binding/transporter-associated domain-like"/>
    <property type="match status" value="1"/>
</dbReference>
<dbReference type="OrthoDB" id="9793944at2"/>
<name>A0A163Y835_9BRAD</name>
<dbReference type="InterPro" id="IPR051312">
    <property type="entry name" value="Diverse_Substr_Oxidored"/>
</dbReference>
<evidence type="ECO:0000313" key="5">
    <source>
        <dbReference type="EMBL" id="KZD21926.1"/>
    </source>
</evidence>
<dbReference type="InterPro" id="IPR036683">
    <property type="entry name" value="CO_DH_flav_C_dom_sf"/>
</dbReference>
<dbReference type="InterPro" id="IPR016166">
    <property type="entry name" value="FAD-bd_PCMH"/>
</dbReference>
<dbReference type="GO" id="GO:0016491">
    <property type="term" value="F:oxidoreductase activity"/>
    <property type="evidence" value="ECO:0007669"/>
    <property type="project" value="UniProtKB-KW"/>
</dbReference>
<feature type="domain" description="FAD-binding PCMH-type" evidence="4">
    <location>
        <begin position="1"/>
        <end position="170"/>
    </location>
</feature>
<keyword evidence="1" id="KW-0285">Flavoprotein</keyword>
<dbReference type="AlphaFoldDB" id="A0A163Y835"/>
<evidence type="ECO:0000313" key="6">
    <source>
        <dbReference type="Proteomes" id="UP000076574"/>
    </source>
</evidence>
<dbReference type="RefSeq" id="WP_068736033.1">
    <property type="nucleotide sequence ID" value="NZ_LVYV01000034.1"/>
</dbReference>
<dbReference type="PANTHER" id="PTHR42659:SF2">
    <property type="entry name" value="XANTHINE DEHYDROGENASE SUBUNIT C-RELATED"/>
    <property type="match status" value="1"/>
</dbReference>
<evidence type="ECO:0000256" key="3">
    <source>
        <dbReference type="ARBA" id="ARBA00023002"/>
    </source>
</evidence>
<protein>
    <submittedName>
        <fullName evidence="5">Carbon monoxide dehydrogenase</fullName>
    </submittedName>
</protein>
<dbReference type="SMART" id="SM01092">
    <property type="entry name" value="CO_deh_flav_C"/>
    <property type="match status" value="1"/>
</dbReference>
<keyword evidence="3" id="KW-0560">Oxidoreductase</keyword>
<dbReference type="Gene3D" id="3.30.390.50">
    <property type="entry name" value="CO dehydrogenase flavoprotein, C-terminal domain"/>
    <property type="match status" value="1"/>
</dbReference>
<dbReference type="Pfam" id="PF00941">
    <property type="entry name" value="FAD_binding_5"/>
    <property type="match status" value="1"/>
</dbReference>
<dbReference type="InterPro" id="IPR036318">
    <property type="entry name" value="FAD-bd_PCMH-like_sf"/>
</dbReference>
<dbReference type="InterPro" id="IPR016167">
    <property type="entry name" value="FAD-bd_PCMH_sub1"/>
</dbReference>
<accession>A0A163Y835</accession>
<keyword evidence="6" id="KW-1185">Reference proteome</keyword>
<dbReference type="InterPro" id="IPR005107">
    <property type="entry name" value="CO_DH_flav_C"/>
</dbReference>
<keyword evidence="2" id="KW-0274">FAD</keyword>
<dbReference type="Gene3D" id="3.30.43.10">
    <property type="entry name" value="Uridine Diphospho-n-acetylenolpyruvylglucosamine Reductase, domain 2"/>
    <property type="match status" value="1"/>
</dbReference>
<dbReference type="InterPro" id="IPR002346">
    <property type="entry name" value="Mopterin_DH_FAD-bd"/>
</dbReference>
<gene>
    <name evidence="5" type="ORF">A4A58_12540</name>
</gene>
<dbReference type="SUPFAM" id="SSF55447">
    <property type="entry name" value="CO dehydrogenase flavoprotein C-terminal domain-like"/>
    <property type="match status" value="1"/>
</dbReference>
<dbReference type="GO" id="GO:0071949">
    <property type="term" value="F:FAD binding"/>
    <property type="evidence" value="ECO:0007669"/>
    <property type="project" value="InterPro"/>
</dbReference>
<dbReference type="Gene3D" id="3.30.465.10">
    <property type="match status" value="1"/>
</dbReference>
<dbReference type="PANTHER" id="PTHR42659">
    <property type="entry name" value="XANTHINE DEHYDROGENASE SUBUNIT C-RELATED"/>
    <property type="match status" value="1"/>
</dbReference>
<dbReference type="EMBL" id="LVYV01000034">
    <property type="protein sequence ID" value="KZD21926.1"/>
    <property type="molecule type" value="Genomic_DNA"/>
</dbReference>
<dbReference type="STRING" id="943830.A4A58_12540"/>
<reference evidence="5 6" key="1">
    <citation type="submission" date="2016-03" db="EMBL/GenBank/DDBJ databases">
        <title>Microsymbionts genomes from the relict species Vavilovia formosa (Stev.) Fed.</title>
        <authorList>
            <person name="Kopat V."/>
            <person name="Chirak E."/>
            <person name="Kimeklis A."/>
            <person name="Andronov E."/>
        </authorList>
    </citation>
    <scope>NUCLEOTIDE SEQUENCE [LARGE SCALE GENOMIC DNA]</scope>
    <source>
        <strain evidence="5 6">Vaf07</strain>
    </source>
</reference>
<evidence type="ECO:0000259" key="4">
    <source>
        <dbReference type="PROSITE" id="PS51387"/>
    </source>
</evidence>
<dbReference type="PROSITE" id="PS51387">
    <property type="entry name" value="FAD_PCMH"/>
    <property type="match status" value="1"/>
</dbReference>
<dbReference type="Proteomes" id="UP000076574">
    <property type="component" value="Unassembled WGS sequence"/>
</dbReference>
<organism evidence="5 6">
    <name type="scientific">Tardiphaga robiniae</name>
    <dbReference type="NCBI Taxonomy" id="943830"/>
    <lineage>
        <taxon>Bacteria</taxon>
        <taxon>Pseudomonadati</taxon>
        <taxon>Pseudomonadota</taxon>
        <taxon>Alphaproteobacteria</taxon>
        <taxon>Hyphomicrobiales</taxon>
        <taxon>Nitrobacteraceae</taxon>
        <taxon>Tardiphaga</taxon>
    </lineage>
</organism>
<dbReference type="InterPro" id="IPR016169">
    <property type="entry name" value="FAD-bd_PCMH_sub2"/>
</dbReference>
<evidence type="ECO:0000256" key="2">
    <source>
        <dbReference type="ARBA" id="ARBA00022827"/>
    </source>
</evidence>